<accession>A0ABR6YA45</accession>
<name>A0ABR6YA45_9BURK</name>
<keyword evidence="1" id="KW-1133">Transmembrane helix</keyword>
<dbReference type="InterPro" id="IPR002109">
    <property type="entry name" value="Glutaredoxin"/>
</dbReference>
<dbReference type="CDD" id="cd02976">
    <property type="entry name" value="NrdH"/>
    <property type="match status" value="1"/>
</dbReference>
<comment type="caution">
    <text evidence="3">The sequence shown here is derived from an EMBL/GenBank/DDBJ whole genome shotgun (WGS) entry which is preliminary data.</text>
</comment>
<dbReference type="RefSeq" id="WP_186941509.1">
    <property type="nucleotide sequence ID" value="NZ_JACOGA010000006.1"/>
</dbReference>
<protein>
    <submittedName>
        <fullName evidence="3">Glutaredoxin family protein</fullName>
    </submittedName>
</protein>
<evidence type="ECO:0000259" key="2">
    <source>
        <dbReference type="Pfam" id="PF00462"/>
    </source>
</evidence>
<evidence type="ECO:0000256" key="1">
    <source>
        <dbReference type="SAM" id="Phobius"/>
    </source>
</evidence>
<proteinExistence type="predicted"/>
<dbReference type="Gene3D" id="3.40.30.10">
    <property type="entry name" value="Glutaredoxin"/>
    <property type="match status" value="1"/>
</dbReference>
<feature type="domain" description="Glutaredoxin" evidence="2">
    <location>
        <begin position="51"/>
        <end position="109"/>
    </location>
</feature>
<dbReference type="Pfam" id="PF00462">
    <property type="entry name" value="Glutaredoxin"/>
    <property type="match status" value="1"/>
</dbReference>
<feature type="transmembrane region" description="Helical" evidence="1">
    <location>
        <begin position="6"/>
        <end position="24"/>
    </location>
</feature>
<keyword evidence="1" id="KW-0812">Transmembrane</keyword>
<evidence type="ECO:0000313" key="3">
    <source>
        <dbReference type="EMBL" id="MBC3873470.1"/>
    </source>
</evidence>
<keyword evidence="4" id="KW-1185">Reference proteome</keyword>
<keyword evidence="1" id="KW-0472">Membrane</keyword>
<gene>
    <name evidence="3" type="ORF">H8K55_07725</name>
</gene>
<dbReference type="SUPFAM" id="SSF52833">
    <property type="entry name" value="Thioredoxin-like"/>
    <property type="match status" value="1"/>
</dbReference>
<reference evidence="3 4" key="1">
    <citation type="submission" date="2020-08" db="EMBL/GenBank/DDBJ databases">
        <title>Novel species isolated from subtropical streams in China.</title>
        <authorList>
            <person name="Lu H."/>
        </authorList>
    </citation>
    <scope>NUCLEOTIDE SEQUENCE [LARGE SCALE GENOMIC DNA]</scope>
    <source>
        <strain evidence="3 4">LX15W</strain>
    </source>
</reference>
<organism evidence="3 4">
    <name type="scientific">Undibacterium flavidum</name>
    <dbReference type="NCBI Taxonomy" id="2762297"/>
    <lineage>
        <taxon>Bacteria</taxon>
        <taxon>Pseudomonadati</taxon>
        <taxon>Pseudomonadota</taxon>
        <taxon>Betaproteobacteria</taxon>
        <taxon>Burkholderiales</taxon>
        <taxon>Oxalobacteraceae</taxon>
        <taxon>Undibacterium</taxon>
    </lineage>
</organism>
<dbReference type="PROSITE" id="PS51354">
    <property type="entry name" value="GLUTAREDOXIN_2"/>
    <property type="match status" value="1"/>
</dbReference>
<dbReference type="EMBL" id="JACOGA010000006">
    <property type="protein sequence ID" value="MBC3873470.1"/>
    <property type="molecule type" value="Genomic_DNA"/>
</dbReference>
<dbReference type="Proteomes" id="UP000624279">
    <property type="component" value="Unassembled WGS sequence"/>
</dbReference>
<dbReference type="InterPro" id="IPR036249">
    <property type="entry name" value="Thioredoxin-like_sf"/>
</dbReference>
<sequence>MKTLKTISVYLVIIGAGIMIGYVLPRLPNLLQKKYTEGEYSNFFPNQSKTVILYGTATCSFCRSTREFFKANKIDFFDVDVQTSELAAKKHAELGGGGVPVTIIGNRLIRGFQPDAFQDALKALNKSK</sequence>
<evidence type="ECO:0000313" key="4">
    <source>
        <dbReference type="Proteomes" id="UP000624279"/>
    </source>
</evidence>